<reference evidence="1" key="1">
    <citation type="submission" date="2018-02" db="EMBL/GenBank/DDBJ databases">
        <title>Rhizophora mucronata_Transcriptome.</title>
        <authorList>
            <person name="Meera S.P."/>
            <person name="Sreeshan A."/>
            <person name="Augustine A."/>
        </authorList>
    </citation>
    <scope>NUCLEOTIDE SEQUENCE</scope>
    <source>
        <tissue evidence="1">Leaf</tissue>
    </source>
</reference>
<evidence type="ECO:0000313" key="1">
    <source>
        <dbReference type="EMBL" id="MBX50546.1"/>
    </source>
</evidence>
<accession>A0A2P2P713</accession>
<dbReference type="EMBL" id="GGEC01070062">
    <property type="protein sequence ID" value="MBX50546.1"/>
    <property type="molecule type" value="Transcribed_RNA"/>
</dbReference>
<name>A0A2P2P713_RHIMU</name>
<dbReference type="AlphaFoldDB" id="A0A2P2P713"/>
<sequence>MLHTTRSKYSIDKIVFTTSFNHEYNTLLRDN</sequence>
<organism evidence="1">
    <name type="scientific">Rhizophora mucronata</name>
    <name type="common">Asiatic mangrove</name>
    <dbReference type="NCBI Taxonomy" id="61149"/>
    <lineage>
        <taxon>Eukaryota</taxon>
        <taxon>Viridiplantae</taxon>
        <taxon>Streptophyta</taxon>
        <taxon>Embryophyta</taxon>
        <taxon>Tracheophyta</taxon>
        <taxon>Spermatophyta</taxon>
        <taxon>Magnoliopsida</taxon>
        <taxon>eudicotyledons</taxon>
        <taxon>Gunneridae</taxon>
        <taxon>Pentapetalae</taxon>
        <taxon>rosids</taxon>
        <taxon>fabids</taxon>
        <taxon>Malpighiales</taxon>
        <taxon>Rhizophoraceae</taxon>
        <taxon>Rhizophora</taxon>
    </lineage>
</organism>
<proteinExistence type="predicted"/>
<protein>
    <submittedName>
        <fullName evidence="1">Uncharacterized protein</fullName>
    </submittedName>
</protein>